<keyword evidence="3" id="KW-1185">Reference proteome</keyword>
<evidence type="ECO:0000313" key="3">
    <source>
        <dbReference type="Proteomes" id="UP001057375"/>
    </source>
</evidence>
<gene>
    <name evidence="2" type="ORF">ADUPG1_001193</name>
</gene>
<evidence type="ECO:0000259" key="1">
    <source>
        <dbReference type="Pfam" id="PF01266"/>
    </source>
</evidence>
<dbReference type="InterPro" id="IPR036188">
    <property type="entry name" value="FAD/NAD-bd_sf"/>
</dbReference>
<comment type="caution">
    <text evidence="2">The sequence shown here is derived from an EMBL/GenBank/DDBJ whole genome shotgun (WGS) entry which is preliminary data.</text>
</comment>
<proteinExistence type="predicted"/>
<feature type="non-terminal residue" evidence="2">
    <location>
        <position position="1"/>
    </location>
</feature>
<accession>A0ABQ5KC15</accession>
<reference evidence="2" key="1">
    <citation type="submission" date="2022-03" db="EMBL/GenBank/DDBJ databases">
        <title>Draft genome sequence of Aduncisulcus paluster, a free-living microaerophilic Fornicata.</title>
        <authorList>
            <person name="Yuyama I."/>
            <person name="Kume K."/>
            <person name="Tamura T."/>
            <person name="Inagaki Y."/>
            <person name="Hashimoto T."/>
        </authorList>
    </citation>
    <scope>NUCLEOTIDE SEQUENCE</scope>
    <source>
        <strain evidence="2">NY0171</strain>
    </source>
</reference>
<sequence length="130" mass="14348">MCSTPTPAVQGLDCSSTSRFLPEMCARTMEVFPDVAHSLVRRVWRGIYTNSVDGLPLLGWNKENNNIFHLNGLCGHGFMLSGGVGKLAADEVWLKLNGKDESPFFKDDVRARILTNLAVGREMGEGEKLH</sequence>
<organism evidence="2 3">
    <name type="scientific">Aduncisulcus paluster</name>
    <dbReference type="NCBI Taxonomy" id="2918883"/>
    <lineage>
        <taxon>Eukaryota</taxon>
        <taxon>Metamonada</taxon>
        <taxon>Carpediemonas-like organisms</taxon>
        <taxon>Aduncisulcus</taxon>
    </lineage>
</organism>
<dbReference type="Gene3D" id="3.30.9.10">
    <property type="entry name" value="D-Amino Acid Oxidase, subunit A, domain 2"/>
    <property type="match status" value="1"/>
</dbReference>
<feature type="domain" description="FAD dependent oxidoreductase" evidence="1">
    <location>
        <begin position="17"/>
        <end position="90"/>
    </location>
</feature>
<name>A0ABQ5KC15_9EUKA</name>
<protein>
    <recommendedName>
        <fullName evidence="1">FAD dependent oxidoreductase domain-containing protein</fullName>
    </recommendedName>
</protein>
<dbReference type="Proteomes" id="UP001057375">
    <property type="component" value="Unassembled WGS sequence"/>
</dbReference>
<dbReference type="InterPro" id="IPR006076">
    <property type="entry name" value="FAD-dep_OxRdtase"/>
</dbReference>
<dbReference type="Gene3D" id="3.50.50.60">
    <property type="entry name" value="FAD/NAD(P)-binding domain"/>
    <property type="match status" value="1"/>
</dbReference>
<dbReference type="Pfam" id="PF01266">
    <property type="entry name" value="DAO"/>
    <property type="match status" value="1"/>
</dbReference>
<evidence type="ECO:0000313" key="2">
    <source>
        <dbReference type="EMBL" id="GKT29452.1"/>
    </source>
</evidence>
<dbReference type="EMBL" id="BQXS01000852">
    <property type="protein sequence ID" value="GKT29452.1"/>
    <property type="molecule type" value="Genomic_DNA"/>
</dbReference>